<dbReference type="Pfam" id="PF13740">
    <property type="entry name" value="ACT_6"/>
    <property type="match status" value="2"/>
</dbReference>
<protein>
    <submittedName>
        <fullName evidence="2">Amino acid-binding protein</fullName>
    </submittedName>
</protein>
<dbReference type="RefSeq" id="WP_162452606.1">
    <property type="nucleotide sequence ID" value="NZ_WLZY01000009.1"/>
</dbReference>
<dbReference type="AlphaFoldDB" id="A0A7K3MA97"/>
<evidence type="ECO:0000313" key="3">
    <source>
        <dbReference type="Proteomes" id="UP000460435"/>
    </source>
</evidence>
<dbReference type="InterPro" id="IPR002912">
    <property type="entry name" value="ACT_dom"/>
</dbReference>
<evidence type="ECO:0000259" key="1">
    <source>
        <dbReference type="PROSITE" id="PS51671"/>
    </source>
</evidence>
<name>A0A7K3MA97_9ACTN</name>
<evidence type="ECO:0000313" key="2">
    <source>
        <dbReference type="EMBL" id="NDL59892.1"/>
    </source>
</evidence>
<proteinExistence type="predicted"/>
<gene>
    <name evidence="2" type="ORF">F7O44_22720</name>
</gene>
<dbReference type="InterPro" id="IPR050990">
    <property type="entry name" value="UPF0237/GcvR_regulator"/>
</dbReference>
<dbReference type="SUPFAM" id="SSF55021">
    <property type="entry name" value="ACT-like"/>
    <property type="match status" value="2"/>
</dbReference>
<dbReference type="Proteomes" id="UP000460435">
    <property type="component" value="Unassembled WGS sequence"/>
</dbReference>
<dbReference type="EMBL" id="WLZY01000009">
    <property type="protein sequence ID" value="NDL59892.1"/>
    <property type="molecule type" value="Genomic_DNA"/>
</dbReference>
<dbReference type="PANTHER" id="PTHR34875">
    <property type="entry name" value="UPF0237 PROTEIN MJ1558"/>
    <property type="match status" value="1"/>
</dbReference>
<reference evidence="2 3" key="1">
    <citation type="submission" date="2019-11" db="EMBL/GenBank/DDBJ databases">
        <authorList>
            <person name="Li X.-J."/>
            <person name="Feng X.-M."/>
        </authorList>
    </citation>
    <scope>NUCLEOTIDE SEQUENCE [LARGE SCALE GENOMIC DNA]</scope>
    <source>
        <strain evidence="2 3">XMNu-373</strain>
    </source>
</reference>
<comment type="caution">
    <text evidence="2">The sequence shown here is derived from an EMBL/GenBank/DDBJ whole genome shotgun (WGS) entry which is preliminary data.</text>
</comment>
<dbReference type="PANTHER" id="PTHR34875:SF6">
    <property type="entry name" value="UPF0237 PROTEIN MJ1558"/>
    <property type="match status" value="1"/>
</dbReference>
<keyword evidence="3" id="KW-1185">Reference proteome</keyword>
<feature type="domain" description="ACT" evidence="1">
    <location>
        <begin position="5"/>
        <end position="76"/>
    </location>
</feature>
<dbReference type="Gene3D" id="3.30.70.260">
    <property type="match status" value="2"/>
</dbReference>
<feature type="domain" description="ACT" evidence="1">
    <location>
        <begin position="92"/>
        <end position="165"/>
    </location>
</feature>
<dbReference type="InterPro" id="IPR045865">
    <property type="entry name" value="ACT-like_dom_sf"/>
</dbReference>
<dbReference type="PROSITE" id="PS51671">
    <property type="entry name" value="ACT"/>
    <property type="match status" value="2"/>
</dbReference>
<organism evidence="2 3">
    <name type="scientific">Phytoactinopolyspora mesophila</name>
    <dbReference type="NCBI Taxonomy" id="2650750"/>
    <lineage>
        <taxon>Bacteria</taxon>
        <taxon>Bacillati</taxon>
        <taxon>Actinomycetota</taxon>
        <taxon>Actinomycetes</taxon>
        <taxon>Jiangellales</taxon>
        <taxon>Jiangellaceae</taxon>
        <taxon>Phytoactinopolyspora</taxon>
    </lineage>
</organism>
<sequence>MSLIAITVIGHDRPGIIAETTGSLAELGVNLEDSTMTRLRGHFAMMLLCAGDVSVETVEHALAGLSADGTLQVSVREVAEEDAAAPAQRAYVLSVHGGDRPGIVSAMTHAVASFAGNITDLTTRLTGDLYLVVAEVDLPADVAVESLRAELDQVARELGVDMTFRPQETDVL</sequence>
<accession>A0A7K3MA97</accession>